<comment type="caution">
    <text evidence="1">The sequence shown here is derived from an EMBL/GenBank/DDBJ whole genome shotgun (WGS) entry which is preliminary data.</text>
</comment>
<dbReference type="EMBL" id="JBHSDS010000017">
    <property type="protein sequence ID" value="MFC4360602.1"/>
    <property type="molecule type" value="Genomic_DNA"/>
</dbReference>
<organism evidence="1 2">
    <name type="scientific">Halobium salinum</name>
    <dbReference type="NCBI Taxonomy" id="1364940"/>
    <lineage>
        <taxon>Archaea</taxon>
        <taxon>Methanobacteriati</taxon>
        <taxon>Methanobacteriota</taxon>
        <taxon>Stenosarchaea group</taxon>
        <taxon>Halobacteria</taxon>
        <taxon>Halobacteriales</taxon>
        <taxon>Haloferacaceae</taxon>
        <taxon>Halobium</taxon>
    </lineage>
</organism>
<name>A0ABD5PI67_9EURY</name>
<evidence type="ECO:0000313" key="2">
    <source>
        <dbReference type="Proteomes" id="UP001595921"/>
    </source>
</evidence>
<proteinExistence type="predicted"/>
<accession>A0ABD5PI67</accession>
<dbReference type="Proteomes" id="UP001595921">
    <property type="component" value="Unassembled WGS sequence"/>
</dbReference>
<gene>
    <name evidence="1" type="ORF">ACFO0N_21875</name>
</gene>
<dbReference type="RefSeq" id="WP_267620957.1">
    <property type="nucleotide sequence ID" value="NZ_JAODIW010000005.1"/>
</dbReference>
<evidence type="ECO:0000313" key="1">
    <source>
        <dbReference type="EMBL" id="MFC4360602.1"/>
    </source>
</evidence>
<keyword evidence="2" id="KW-1185">Reference proteome</keyword>
<sequence>MTFEPIEGTYEDFYVPRFEIATSGTTYTDATGEIAQLSVKTSVEGANRFSFTLTHPFDLERREFEEIDWASLERDRPVEISMGYADTLKPVFLGSVQSAEPSFPTSGVPTIEVSGYGRLHELMVGNRTKTWDRDTVEDRVTDAAVVQKVLDRGSYGFGGTTIDDTELEFTRIIQDNKSDYQFLTERARRYNYEVFTHRDEFYFRAPHDDDPPTLTLAYGESLLSFSPQRNQANDVSEVVVRWSDRNGREEIVGRASGEEPSGDPRVVRMPVESKREADRVAEAEAVRIRQDRLRGSGETIGIPELVAGITVQLEGLTGEFNGLYYVESAEHRLSTDGYVTSFQVRGASA</sequence>
<protein>
    <submittedName>
        <fullName evidence="1">Phage late control D family protein</fullName>
    </submittedName>
</protein>
<dbReference type="AlphaFoldDB" id="A0ABD5PI67"/>
<dbReference type="SUPFAM" id="SSF69279">
    <property type="entry name" value="Phage tail proteins"/>
    <property type="match status" value="1"/>
</dbReference>
<reference evidence="1 2" key="1">
    <citation type="journal article" date="2019" name="Int. J. Syst. Evol. Microbiol.">
        <title>The Global Catalogue of Microorganisms (GCM) 10K type strain sequencing project: providing services to taxonomists for standard genome sequencing and annotation.</title>
        <authorList>
            <consortium name="The Broad Institute Genomics Platform"/>
            <consortium name="The Broad Institute Genome Sequencing Center for Infectious Disease"/>
            <person name="Wu L."/>
            <person name="Ma J."/>
        </authorList>
    </citation>
    <scope>NUCLEOTIDE SEQUENCE [LARGE SCALE GENOMIC DNA]</scope>
    <source>
        <strain evidence="1 2">CGMCC 1.12553</strain>
    </source>
</reference>